<name>A0ABD1WDD7_9LAMI</name>
<evidence type="ECO:0000313" key="1">
    <source>
        <dbReference type="EMBL" id="KAL2546410.1"/>
    </source>
</evidence>
<evidence type="ECO:0000313" key="2">
    <source>
        <dbReference type="EMBL" id="KAL2546470.1"/>
    </source>
</evidence>
<accession>A0ABD1WDD7</accession>
<proteinExistence type="predicted"/>
<protein>
    <submittedName>
        <fullName evidence="1">Uncharacterized protein</fullName>
    </submittedName>
</protein>
<comment type="caution">
    <text evidence="1">The sequence shown here is derived from an EMBL/GenBank/DDBJ whole genome shotgun (WGS) entry which is preliminary data.</text>
</comment>
<keyword evidence="3" id="KW-1185">Reference proteome</keyword>
<dbReference type="AlphaFoldDB" id="A0ABD1WDD7"/>
<reference evidence="1" key="2">
    <citation type="submission" date="2024-07" db="EMBL/GenBank/DDBJ databases">
        <title>Two chromosome-level genome assemblies of Korean endemic species Abeliophyllum distichum and Forsythia ovata (Oleaceae).</title>
        <authorList>
            <person name="Mun J.H."/>
        </authorList>
    </citation>
    <scope>NUCLEOTIDE SEQUENCE</scope>
    <source>
        <strain evidence="1">KNKB202402200001</strain>
        <tissue evidence="1">Leaf</tissue>
    </source>
</reference>
<organism evidence="1 3">
    <name type="scientific">Forsythia ovata</name>
    <dbReference type="NCBI Taxonomy" id="205694"/>
    <lineage>
        <taxon>Eukaryota</taxon>
        <taxon>Viridiplantae</taxon>
        <taxon>Streptophyta</taxon>
        <taxon>Embryophyta</taxon>
        <taxon>Tracheophyta</taxon>
        <taxon>Spermatophyta</taxon>
        <taxon>Magnoliopsida</taxon>
        <taxon>eudicotyledons</taxon>
        <taxon>Gunneridae</taxon>
        <taxon>Pentapetalae</taxon>
        <taxon>asterids</taxon>
        <taxon>lamiids</taxon>
        <taxon>Lamiales</taxon>
        <taxon>Oleaceae</taxon>
        <taxon>Forsythieae</taxon>
        <taxon>Forsythia</taxon>
    </lineage>
</organism>
<dbReference type="EMBL" id="JBFOLJ010000004">
    <property type="protein sequence ID" value="KAL2546470.1"/>
    <property type="molecule type" value="Genomic_DNA"/>
</dbReference>
<evidence type="ECO:0000313" key="3">
    <source>
        <dbReference type="Proteomes" id="UP001604277"/>
    </source>
</evidence>
<dbReference type="Proteomes" id="UP001604277">
    <property type="component" value="Unassembled WGS sequence"/>
</dbReference>
<sequence length="214" mass="24650">MALRHRIHRVRFRVIKHDPNRAHVGRSMSQSLAQAFETPLPSPISSNRMVYHQLAKAMKSKLKRLENPDSRFLKYASSYHILSLPEAKKYDSAQWSLSRHRVTEKQSVEVLEEEIENLGGHLNADRDFVVYEEKTPRRKIYNSSASGGSDDDDLTFAMPRALGREKKKKNIPSRLRISTSSTNSVWFSIECGVSVVPEEIVYVTLCVFREQYNL</sequence>
<reference evidence="3" key="1">
    <citation type="submission" date="2024-07" db="EMBL/GenBank/DDBJ databases">
        <title>Two chromosome-level genome assemblies of Korean endemic species Abeliophyllum distichum and Forsythia ovata (Oleaceae).</title>
        <authorList>
            <person name="Jang H."/>
        </authorList>
    </citation>
    <scope>NUCLEOTIDE SEQUENCE [LARGE SCALE GENOMIC DNA]</scope>
</reference>
<dbReference type="EMBL" id="JBFOLJ010000004">
    <property type="protein sequence ID" value="KAL2546410.1"/>
    <property type="molecule type" value="Genomic_DNA"/>
</dbReference>
<gene>
    <name evidence="1" type="ORF">Fot_15643</name>
    <name evidence="2" type="ORF">Fot_15703</name>
</gene>